<accession>A0A410QG07</accession>
<dbReference type="EMBL" id="CP035282">
    <property type="protein sequence ID" value="QAT63003.1"/>
    <property type="molecule type" value="Genomic_DNA"/>
</dbReference>
<dbReference type="SUPFAM" id="SSF110857">
    <property type="entry name" value="Gamma-glutamyl cyclotransferase-like"/>
    <property type="match status" value="1"/>
</dbReference>
<gene>
    <name evidence="5" type="ORF">EQM13_16245</name>
</gene>
<dbReference type="OrthoDB" id="158990at2"/>
<dbReference type="CDD" id="cd06661">
    <property type="entry name" value="GGCT_like"/>
    <property type="match status" value="1"/>
</dbReference>
<dbReference type="Gene3D" id="3.10.490.10">
    <property type="entry name" value="Gamma-glutamyl cyclotransferase-like"/>
    <property type="match status" value="1"/>
</dbReference>
<dbReference type="AlphaFoldDB" id="A0A410QG07"/>
<feature type="domain" description="Gamma-glutamylcyclotransferase AIG2-like" evidence="4">
    <location>
        <begin position="7"/>
        <end position="111"/>
    </location>
</feature>
<dbReference type="InterPro" id="IPR036568">
    <property type="entry name" value="GGCT-like_sf"/>
</dbReference>
<dbReference type="PANTHER" id="PTHR12935:SF0">
    <property type="entry name" value="GAMMA-GLUTAMYLCYCLOTRANSFERASE"/>
    <property type="match status" value="1"/>
</dbReference>
<feature type="binding site" evidence="3">
    <location>
        <begin position="6"/>
        <end position="11"/>
    </location>
    <ligand>
        <name>substrate</name>
    </ligand>
</feature>
<dbReference type="InterPro" id="IPR013024">
    <property type="entry name" value="GGCT-like"/>
</dbReference>
<reference evidence="6" key="1">
    <citation type="submission" date="2019-01" db="EMBL/GenBank/DDBJ databases">
        <title>Draft genomes of a novel of Sporanaerobacter strains.</title>
        <authorList>
            <person name="Ma S."/>
        </authorList>
    </citation>
    <scope>NUCLEOTIDE SEQUENCE [LARGE SCALE GENOMIC DNA]</scope>
    <source>
        <strain evidence="6">NJN-17</strain>
    </source>
</reference>
<protein>
    <submittedName>
        <fullName evidence="5">Gamma-glutamylcyclotransferase</fullName>
    </submittedName>
</protein>
<evidence type="ECO:0000256" key="1">
    <source>
        <dbReference type="ARBA" id="ARBA00023239"/>
    </source>
</evidence>
<keyword evidence="1" id="KW-0456">Lyase</keyword>
<evidence type="ECO:0000313" key="5">
    <source>
        <dbReference type="EMBL" id="QAT63003.1"/>
    </source>
</evidence>
<evidence type="ECO:0000259" key="4">
    <source>
        <dbReference type="Pfam" id="PF06094"/>
    </source>
</evidence>
<dbReference type="KEGG" id="spoa:EQM13_16245"/>
<dbReference type="RefSeq" id="WP_128753236.1">
    <property type="nucleotide sequence ID" value="NZ_CP035282.1"/>
</dbReference>
<dbReference type="Pfam" id="PF06094">
    <property type="entry name" value="GGACT"/>
    <property type="match status" value="1"/>
</dbReference>
<dbReference type="GO" id="GO:0016740">
    <property type="term" value="F:transferase activity"/>
    <property type="evidence" value="ECO:0007669"/>
    <property type="project" value="UniProtKB-KW"/>
</dbReference>
<sequence>MDKRLYVAYGSNLNVEQMKYRCPTAKVYGMGILKDYKLLFKGTPHNAYLTIESAEGSRVPVVVWDINPSDELSLDRYEGYPNFYYKKDIPVELKTGEVVTAMVYIMTDKIKDRINLNLPSEYYLNAVSKGYEYFGFNFKYIEEALKISKNN</sequence>
<dbReference type="InterPro" id="IPR017939">
    <property type="entry name" value="G-Glutamylcylcotransferase"/>
</dbReference>
<dbReference type="Proteomes" id="UP000287969">
    <property type="component" value="Chromosome"/>
</dbReference>
<evidence type="ECO:0000256" key="3">
    <source>
        <dbReference type="PIRSR" id="PIRSR617939-2"/>
    </source>
</evidence>
<dbReference type="GO" id="GO:0003839">
    <property type="term" value="F:gamma-glutamylcyclotransferase activity"/>
    <property type="evidence" value="ECO:0007669"/>
    <property type="project" value="InterPro"/>
</dbReference>
<feature type="binding site" evidence="3">
    <location>
        <position position="123"/>
    </location>
    <ligand>
        <name>substrate</name>
    </ligand>
</feature>
<keyword evidence="6" id="KW-1185">Reference proteome</keyword>
<evidence type="ECO:0000256" key="2">
    <source>
        <dbReference type="PIRSR" id="PIRSR617939-1"/>
    </source>
</evidence>
<evidence type="ECO:0000313" key="6">
    <source>
        <dbReference type="Proteomes" id="UP000287969"/>
    </source>
</evidence>
<keyword evidence="5" id="KW-0808">Transferase</keyword>
<organism evidence="5 6">
    <name type="scientific">Acidilutibacter cellobiosedens</name>
    <dbReference type="NCBI Taxonomy" id="2507161"/>
    <lineage>
        <taxon>Bacteria</taxon>
        <taxon>Bacillati</taxon>
        <taxon>Bacillota</taxon>
        <taxon>Tissierellia</taxon>
        <taxon>Tissierellales</taxon>
        <taxon>Acidilutibacteraceae</taxon>
        <taxon>Acidilutibacter</taxon>
    </lineage>
</organism>
<proteinExistence type="predicted"/>
<name>A0A410QG07_9FIRM</name>
<feature type="active site" description="Proton acceptor" evidence="2">
    <location>
        <position position="78"/>
    </location>
</feature>
<dbReference type="InterPro" id="IPR009288">
    <property type="entry name" value="AIG2-like_dom"/>
</dbReference>
<dbReference type="PANTHER" id="PTHR12935">
    <property type="entry name" value="GAMMA-GLUTAMYLCYCLOTRANSFERASE"/>
    <property type="match status" value="1"/>
</dbReference>